<keyword evidence="4 7" id="KW-0238">DNA-binding</keyword>
<feature type="modified residue" description="4-aspartylphosphate" evidence="6">
    <location>
        <position position="51"/>
    </location>
</feature>
<name>A0A7K3MB69_9ACTN</name>
<proteinExistence type="predicted"/>
<evidence type="ECO:0000256" key="2">
    <source>
        <dbReference type="ARBA" id="ARBA00023012"/>
    </source>
</evidence>
<protein>
    <submittedName>
        <fullName evidence="10">Response regulator</fullName>
    </submittedName>
</protein>
<evidence type="ECO:0000256" key="4">
    <source>
        <dbReference type="ARBA" id="ARBA00023125"/>
    </source>
</evidence>
<dbReference type="Gene3D" id="3.40.50.2300">
    <property type="match status" value="1"/>
</dbReference>
<evidence type="ECO:0000259" key="9">
    <source>
        <dbReference type="PROSITE" id="PS51755"/>
    </source>
</evidence>
<evidence type="ECO:0000256" key="7">
    <source>
        <dbReference type="PROSITE-ProRule" id="PRU01091"/>
    </source>
</evidence>
<dbReference type="GO" id="GO:0000156">
    <property type="term" value="F:phosphorelay response regulator activity"/>
    <property type="evidence" value="ECO:0007669"/>
    <property type="project" value="TreeGrafter"/>
</dbReference>
<dbReference type="PANTHER" id="PTHR48111">
    <property type="entry name" value="REGULATOR OF RPOS"/>
    <property type="match status" value="1"/>
</dbReference>
<reference evidence="10 11" key="1">
    <citation type="submission" date="2019-11" db="EMBL/GenBank/DDBJ databases">
        <authorList>
            <person name="Li X.-J."/>
            <person name="Feng X.-M."/>
        </authorList>
    </citation>
    <scope>NUCLEOTIDE SEQUENCE [LARGE SCALE GENOMIC DNA]</scope>
    <source>
        <strain evidence="10 11">XMNu-373</strain>
    </source>
</reference>
<evidence type="ECO:0000313" key="10">
    <source>
        <dbReference type="EMBL" id="NDL60559.1"/>
    </source>
</evidence>
<sequence>MRVLVVEDEAPLAAAIDRGLRAEGFEVEVVGDGLEGYWRGRERPYGAIVLDILLPGMNGYVVCRKLRADGVSTPILMLTAKDGEYDEADALDLGADDYLRKPCSYVVLVARLRALQRRGGTVRPAILVAGDLYFDPASRRCRRDNTPISLSAREASLLEYLLVRDGDPVDKYELLDGVWGADQDHDPNVVEVYIGYLRRKIDRPFGRNSIQTVRGVGYRVVDEVSDADPA</sequence>
<dbReference type="SUPFAM" id="SSF52172">
    <property type="entry name" value="CheY-like"/>
    <property type="match status" value="1"/>
</dbReference>
<keyword evidence="11" id="KW-1185">Reference proteome</keyword>
<dbReference type="Proteomes" id="UP000460435">
    <property type="component" value="Unassembled WGS sequence"/>
</dbReference>
<keyword evidence="1 6" id="KW-0597">Phosphoprotein</keyword>
<dbReference type="InterPro" id="IPR039420">
    <property type="entry name" value="WalR-like"/>
</dbReference>
<dbReference type="RefSeq" id="WP_162453257.1">
    <property type="nucleotide sequence ID" value="NZ_WLZY01000012.1"/>
</dbReference>
<dbReference type="Pfam" id="PF00072">
    <property type="entry name" value="Response_reg"/>
    <property type="match status" value="1"/>
</dbReference>
<dbReference type="Gene3D" id="1.10.10.10">
    <property type="entry name" value="Winged helix-like DNA-binding domain superfamily/Winged helix DNA-binding domain"/>
    <property type="match status" value="1"/>
</dbReference>
<dbReference type="PROSITE" id="PS51755">
    <property type="entry name" value="OMPR_PHOB"/>
    <property type="match status" value="1"/>
</dbReference>
<dbReference type="GO" id="GO:0000976">
    <property type="term" value="F:transcription cis-regulatory region binding"/>
    <property type="evidence" value="ECO:0007669"/>
    <property type="project" value="TreeGrafter"/>
</dbReference>
<keyword evidence="2" id="KW-0902">Two-component regulatory system</keyword>
<dbReference type="PROSITE" id="PS50110">
    <property type="entry name" value="RESPONSE_REGULATORY"/>
    <property type="match status" value="1"/>
</dbReference>
<dbReference type="InterPro" id="IPR011006">
    <property type="entry name" value="CheY-like_superfamily"/>
</dbReference>
<dbReference type="PANTHER" id="PTHR48111:SF36">
    <property type="entry name" value="TRANSCRIPTIONAL REGULATORY PROTEIN CUTR"/>
    <property type="match status" value="1"/>
</dbReference>
<evidence type="ECO:0000313" key="11">
    <source>
        <dbReference type="Proteomes" id="UP000460435"/>
    </source>
</evidence>
<dbReference type="CDD" id="cd00383">
    <property type="entry name" value="trans_reg_C"/>
    <property type="match status" value="1"/>
</dbReference>
<gene>
    <name evidence="10" type="ORF">F7O44_26110</name>
</gene>
<dbReference type="CDD" id="cd19935">
    <property type="entry name" value="REC_OmpR_CusR-like"/>
    <property type="match status" value="1"/>
</dbReference>
<dbReference type="InterPro" id="IPR036388">
    <property type="entry name" value="WH-like_DNA-bd_sf"/>
</dbReference>
<dbReference type="GO" id="GO:0032993">
    <property type="term" value="C:protein-DNA complex"/>
    <property type="evidence" value="ECO:0007669"/>
    <property type="project" value="TreeGrafter"/>
</dbReference>
<accession>A0A7K3MB69</accession>
<dbReference type="SMART" id="SM00448">
    <property type="entry name" value="REC"/>
    <property type="match status" value="1"/>
</dbReference>
<dbReference type="InterPro" id="IPR001867">
    <property type="entry name" value="OmpR/PhoB-type_DNA-bd"/>
</dbReference>
<dbReference type="EMBL" id="WLZY01000012">
    <property type="protein sequence ID" value="NDL60559.1"/>
    <property type="molecule type" value="Genomic_DNA"/>
</dbReference>
<comment type="caution">
    <text evidence="10">The sequence shown here is derived from an EMBL/GenBank/DDBJ whole genome shotgun (WGS) entry which is preliminary data.</text>
</comment>
<dbReference type="Pfam" id="PF00486">
    <property type="entry name" value="Trans_reg_C"/>
    <property type="match status" value="1"/>
</dbReference>
<feature type="DNA-binding region" description="OmpR/PhoB-type" evidence="7">
    <location>
        <begin position="124"/>
        <end position="222"/>
    </location>
</feature>
<dbReference type="GO" id="GO:0006355">
    <property type="term" value="P:regulation of DNA-templated transcription"/>
    <property type="evidence" value="ECO:0007669"/>
    <property type="project" value="InterPro"/>
</dbReference>
<dbReference type="AlphaFoldDB" id="A0A7K3MB69"/>
<feature type="domain" description="Response regulatory" evidence="8">
    <location>
        <begin position="2"/>
        <end position="116"/>
    </location>
</feature>
<organism evidence="10 11">
    <name type="scientific">Phytoactinopolyspora mesophila</name>
    <dbReference type="NCBI Taxonomy" id="2650750"/>
    <lineage>
        <taxon>Bacteria</taxon>
        <taxon>Bacillati</taxon>
        <taxon>Actinomycetota</taxon>
        <taxon>Actinomycetes</taxon>
        <taxon>Jiangellales</taxon>
        <taxon>Jiangellaceae</taxon>
        <taxon>Phytoactinopolyspora</taxon>
    </lineage>
</organism>
<evidence type="ECO:0000256" key="5">
    <source>
        <dbReference type="ARBA" id="ARBA00023163"/>
    </source>
</evidence>
<dbReference type="InterPro" id="IPR001789">
    <property type="entry name" value="Sig_transdc_resp-reg_receiver"/>
</dbReference>
<dbReference type="SMART" id="SM00862">
    <property type="entry name" value="Trans_reg_C"/>
    <property type="match status" value="1"/>
</dbReference>
<dbReference type="GO" id="GO:0005829">
    <property type="term" value="C:cytosol"/>
    <property type="evidence" value="ECO:0007669"/>
    <property type="project" value="TreeGrafter"/>
</dbReference>
<keyword evidence="3" id="KW-0805">Transcription regulation</keyword>
<dbReference type="FunFam" id="3.40.50.2300:FF:000002">
    <property type="entry name" value="DNA-binding response regulator PhoP"/>
    <property type="match status" value="1"/>
</dbReference>
<keyword evidence="5" id="KW-0804">Transcription</keyword>
<feature type="domain" description="OmpR/PhoB-type" evidence="9">
    <location>
        <begin position="124"/>
        <end position="222"/>
    </location>
</feature>
<evidence type="ECO:0000259" key="8">
    <source>
        <dbReference type="PROSITE" id="PS50110"/>
    </source>
</evidence>
<evidence type="ECO:0000256" key="6">
    <source>
        <dbReference type="PROSITE-ProRule" id="PRU00169"/>
    </source>
</evidence>
<evidence type="ECO:0000256" key="3">
    <source>
        <dbReference type="ARBA" id="ARBA00023015"/>
    </source>
</evidence>
<evidence type="ECO:0000256" key="1">
    <source>
        <dbReference type="ARBA" id="ARBA00022553"/>
    </source>
</evidence>